<feature type="domain" description="Retrotransposon Copia-like N-terminal" evidence="2">
    <location>
        <begin position="220"/>
        <end position="258"/>
    </location>
</feature>
<evidence type="ECO:0000313" key="3">
    <source>
        <dbReference type="EMBL" id="GEU78504.1"/>
    </source>
</evidence>
<feature type="domain" description="Retrotransposon Copia-like N-terminal" evidence="2">
    <location>
        <begin position="45"/>
        <end position="80"/>
    </location>
</feature>
<dbReference type="InterPro" id="IPR029472">
    <property type="entry name" value="Copia-like_N"/>
</dbReference>
<organism evidence="3">
    <name type="scientific">Tanacetum cinerariifolium</name>
    <name type="common">Dalmatian daisy</name>
    <name type="synonym">Chrysanthemum cinerariifolium</name>
    <dbReference type="NCBI Taxonomy" id="118510"/>
    <lineage>
        <taxon>Eukaryota</taxon>
        <taxon>Viridiplantae</taxon>
        <taxon>Streptophyta</taxon>
        <taxon>Embryophyta</taxon>
        <taxon>Tracheophyta</taxon>
        <taxon>Spermatophyta</taxon>
        <taxon>Magnoliopsida</taxon>
        <taxon>eudicotyledons</taxon>
        <taxon>Gunneridae</taxon>
        <taxon>Pentapetalae</taxon>
        <taxon>asterids</taxon>
        <taxon>campanulids</taxon>
        <taxon>Asterales</taxon>
        <taxon>Asteraceae</taxon>
        <taxon>Asteroideae</taxon>
        <taxon>Anthemideae</taxon>
        <taxon>Anthemidinae</taxon>
        <taxon>Tanacetum</taxon>
    </lineage>
</organism>
<dbReference type="AlphaFoldDB" id="A0A6L2N1U4"/>
<sequence>MSLHGYSNGDEYDNGSDVDNVTLISKLDVSHPLHLHPNDFVALTVFYVKLKGTQNYQVWSYAMLLALEGKNKSGFTDGSCRRSNTNEVLGRQWDTVNVAVLGWILNSIYKELFLVFVIMSLHGYSNGDEYDNGSDVDNVTLISKLDVSHPLHLHPNDFMALTIFSVKLKGTQNYQVWSYAMLLALEGKNKTGFIDGSCRRSNTDEVLGRQWDRVNVMVLGWILNSISFLGTKNYQVWSCAMLLALEGKNKTRFIDGSCRRCTCHAANDFKKHNKLMKLLQFIMGLNDTYMQIISYILSGETLFDVRSTYAIISSEKSYRIATVPEYCVSLMSVHKVSRDSKLVIAFDELKCYILNQDLKARKVLGTDRQFDGLYYFDGNQDRELRVLVLIMYGTHSSHSGSISNTHNNNEGGHCMESDTVATENDSFEPKSFEEASKHQPWIDAMNSEMDAIYRNNTWDLVELPKGRKAIGSKWVWKIKYKSDREIERYNARLVAKGFNQKKIIFFDETFSPMDKFVSIRCLINLVVQNGWTLYQMDVNNAFLYGDLNETMYMSLPPSYFPKDETRVCKLNKSLYGLKQTLRKWNSKLTSSLIEYDIIIIDIKLNEINKFKQFLKNKFMIKDLGKLKYFLGIEVLETLIGVYFSQRKYCLELIDEFGFLASKHSYIPMQPNISLSSKPKDDDPLLDNIIEYQKLIGIRYAKTQTLRGKVFDETRAKVRLGQVKTHVLPFYEGFHTKVEIVVYLTLDRRRQIQNEDLRTKLEYFSDEYDEEKEMEPRPSALKENPKVEGLRNEEQKIIKTVRVHVAAAKDEQPGGDEAPWWPRKELRINMKSLTITYVSEKLYDIDPEITLGKLGI</sequence>
<gene>
    <name evidence="3" type="ORF">Tci_050482</name>
</gene>
<comment type="caution">
    <text evidence="3">The sequence shown here is derived from an EMBL/GenBank/DDBJ whole genome shotgun (WGS) entry which is preliminary data.</text>
</comment>
<evidence type="ECO:0000259" key="2">
    <source>
        <dbReference type="Pfam" id="PF14244"/>
    </source>
</evidence>
<evidence type="ECO:0000259" key="1">
    <source>
        <dbReference type="Pfam" id="PF07727"/>
    </source>
</evidence>
<dbReference type="PANTHER" id="PTHR37610:SF78">
    <property type="entry name" value="GAG-POLYPEPTIDE OF LTR COPIA-TYPE-RELATED"/>
    <property type="match status" value="1"/>
</dbReference>
<name>A0A6L2N1U4_TANCI</name>
<feature type="domain" description="Reverse transcriptase Ty1/copia-type" evidence="1">
    <location>
        <begin position="455"/>
        <end position="595"/>
    </location>
</feature>
<dbReference type="EMBL" id="BKCJ010007687">
    <property type="protein sequence ID" value="GEU78504.1"/>
    <property type="molecule type" value="Genomic_DNA"/>
</dbReference>
<reference evidence="3" key="1">
    <citation type="journal article" date="2019" name="Sci. Rep.">
        <title>Draft genome of Tanacetum cinerariifolium, the natural source of mosquito coil.</title>
        <authorList>
            <person name="Yamashiro T."/>
            <person name="Shiraishi A."/>
            <person name="Satake H."/>
            <person name="Nakayama K."/>
        </authorList>
    </citation>
    <scope>NUCLEOTIDE SEQUENCE</scope>
</reference>
<feature type="domain" description="Retrotransposon Copia-like N-terminal" evidence="2">
    <location>
        <begin position="154"/>
        <end position="198"/>
    </location>
</feature>
<dbReference type="SUPFAM" id="SSF56672">
    <property type="entry name" value="DNA/RNA polymerases"/>
    <property type="match status" value="1"/>
</dbReference>
<dbReference type="Pfam" id="PF14244">
    <property type="entry name" value="Retrotran_gag_3"/>
    <property type="match status" value="3"/>
</dbReference>
<dbReference type="InterPro" id="IPR013103">
    <property type="entry name" value="RVT_2"/>
</dbReference>
<proteinExistence type="predicted"/>
<dbReference type="Pfam" id="PF07727">
    <property type="entry name" value="RVT_2"/>
    <property type="match status" value="2"/>
</dbReference>
<protein>
    <submittedName>
        <fullName evidence="3">Ribonuclease H-like domain-containing protein</fullName>
    </submittedName>
</protein>
<feature type="domain" description="Reverse transcriptase Ty1/copia-type" evidence="1">
    <location>
        <begin position="596"/>
        <end position="669"/>
    </location>
</feature>
<dbReference type="PANTHER" id="PTHR37610">
    <property type="entry name" value="CCHC-TYPE DOMAIN-CONTAINING PROTEIN"/>
    <property type="match status" value="1"/>
</dbReference>
<accession>A0A6L2N1U4</accession>
<dbReference type="InterPro" id="IPR043502">
    <property type="entry name" value="DNA/RNA_pol_sf"/>
</dbReference>